<reference evidence="1 2" key="1">
    <citation type="submission" date="2019-04" db="EMBL/GenBank/DDBJ databases">
        <title>High contiguity whole genome sequence and gene annotation resource for two Venturia nashicola isolates.</title>
        <authorList>
            <person name="Prokchorchik M."/>
            <person name="Won K."/>
            <person name="Lee Y."/>
            <person name="Choi E.D."/>
            <person name="Segonzac C."/>
            <person name="Sohn K.H."/>
        </authorList>
    </citation>
    <scope>NUCLEOTIDE SEQUENCE [LARGE SCALE GENOMIC DNA]</scope>
    <source>
        <strain evidence="1 2">PRI2</strain>
    </source>
</reference>
<organism evidence="1 2">
    <name type="scientific">Venturia nashicola</name>
    <dbReference type="NCBI Taxonomy" id="86259"/>
    <lineage>
        <taxon>Eukaryota</taxon>
        <taxon>Fungi</taxon>
        <taxon>Dikarya</taxon>
        <taxon>Ascomycota</taxon>
        <taxon>Pezizomycotina</taxon>
        <taxon>Dothideomycetes</taxon>
        <taxon>Pleosporomycetidae</taxon>
        <taxon>Venturiales</taxon>
        <taxon>Venturiaceae</taxon>
        <taxon>Venturia</taxon>
    </lineage>
</organism>
<dbReference type="AlphaFoldDB" id="A0A4Z1P5E6"/>
<name>A0A4Z1P5E6_9PEZI</name>
<comment type="caution">
    <text evidence="1">The sequence shown here is derived from an EMBL/GenBank/DDBJ whole genome shotgun (WGS) entry which is preliminary data.</text>
</comment>
<accession>A0A4Z1P5E6</accession>
<dbReference type="Proteomes" id="UP000298493">
    <property type="component" value="Unassembled WGS sequence"/>
</dbReference>
<dbReference type="EMBL" id="SNSC02000012">
    <property type="protein sequence ID" value="TID19468.1"/>
    <property type="molecule type" value="Genomic_DNA"/>
</dbReference>
<gene>
    <name evidence="1" type="ORF">E6O75_ATG06806</name>
</gene>
<proteinExistence type="predicted"/>
<evidence type="ECO:0000313" key="2">
    <source>
        <dbReference type="Proteomes" id="UP000298493"/>
    </source>
</evidence>
<evidence type="ECO:0000313" key="1">
    <source>
        <dbReference type="EMBL" id="TID19468.1"/>
    </source>
</evidence>
<sequence>MQAEAANLVASGIISSNRRQPSPGHPQSSILWVNVPVPGYARGIAISSLGAACALGFPSGLRLVASSLMSSGLGE</sequence>
<protein>
    <submittedName>
        <fullName evidence="1">Uncharacterized protein</fullName>
    </submittedName>
</protein>
<keyword evidence="2" id="KW-1185">Reference proteome</keyword>